<evidence type="ECO:0000313" key="2">
    <source>
        <dbReference type="EMBL" id="SKC57423.1"/>
    </source>
</evidence>
<reference evidence="2 3" key="1">
    <citation type="submission" date="2017-02" db="EMBL/GenBank/DDBJ databases">
        <authorList>
            <person name="Peterson S.W."/>
        </authorList>
    </citation>
    <scope>NUCLEOTIDE SEQUENCE [LARGE SCALE GENOMIC DNA]</scope>
    <source>
        <strain evidence="2 3">P15</strain>
    </source>
</reference>
<keyword evidence="3" id="KW-1185">Reference proteome</keyword>
<dbReference type="OrthoDB" id="6660419at2"/>
<dbReference type="PROSITE" id="PS51257">
    <property type="entry name" value="PROKAR_LIPOPROTEIN"/>
    <property type="match status" value="1"/>
</dbReference>
<dbReference type="Proteomes" id="UP000190341">
    <property type="component" value="Unassembled WGS sequence"/>
</dbReference>
<feature type="region of interest" description="Disordered" evidence="1">
    <location>
        <begin position="19"/>
        <end position="45"/>
    </location>
</feature>
<name>A0A1T5K1C5_9GAMM</name>
<dbReference type="RefSeq" id="WP_079723581.1">
    <property type="nucleotide sequence ID" value="NZ_BMCL01000002.1"/>
</dbReference>
<evidence type="ECO:0008006" key="4">
    <source>
        <dbReference type="Google" id="ProtNLM"/>
    </source>
</evidence>
<dbReference type="AlphaFoldDB" id="A0A1T5K1C5"/>
<evidence type="ECO:0000256" key="1">
    <source>
        <dbReference type="SAM" id="MobiDB-lite"/>
    </source>
</evidence>
<evidence type="ECO:0000313" key="3">
    <source>
        <dbReference type="Proteomes" id="UP000190341"/>
    </source>
</evidence>
<sequence>MKPASFAVLLIAFGVAGCSEPASPERKAEATRKATTESKPRDPRKAISEYVFEPYDKREYPKLSKKLGSAWPRIQPLREAAALRFVKSGRCDFVELAEVSESRSTKQNITVFVDCRNRERLYVSEDDLNENRALSPQSDRVISQSVAIDACADAAKSRATFPSLVNAHTWAGARFSSDKTTGGARVLLDFEATNALGVELPYTANCTFPVGGPAEITIIAR</sequence>
<feature type="compositionally biased region" description="Basic and acidic residues" evidence="1">
    <location>
        <begin position="23"/>
        <end position="45"/>
    </location>
</feature>
<gene>
    <name evidence="2" type="ORF">SAMN06296058_1267</name>
</gene>
<proteinExistence type="predicted"/>
<protein>
    <recommendedName>
        <fullName evidence="4">Lipoprotein</fullName>
    </recommendedName>
</protein>
<dbReference type="EMBL" id="FUZV01000001">
    <property type="protein sequence ID" value="SKC57423.1"/>
    <property type="molecule type" value="Genomic_DNA"/>
</dbReference>
<accession>A0A1T5K1C5</accession>
<organism evidence="2 3">
    <name type="scientific">Pseudoxanthomonas indica</name>
    <dbReference type="NCBI Taxonomy" id="428993"/>
    <lineage>
        <taxon>Bacteria</taxon>
        <taxon>Pseudomonadati</taxon>
        <taxon>Pseudomonadota</taxon>
        <taxon>Gammaproteobacteria</taxon>
        <taxon>Lysobacterales</taxon>
        <taxon>Lysobacteraceae</taxon>
        <taxon>Pseudoxanthomonas</taxon>
    </lineage>
</organism>